<reference evidence="1" key="1">
    <citation type="submission" date="2020-04" db="EMBL/GenBank/DDBJ databases">
        <title>A chromosome-scale assembly and high-density genetic map of the yellow drum (Nibea albiflora) genome.</title>
        <authorList>
            <person name="Xu D."/>
            <person name="Zhang W."/>
            <person name="Chen R."/>
            <person name="Tan P."/>
            <person name="Wang L."/>
            <person name="Song H."/>
            <person name="Tian L."/>
            <person name="Zhu Q."/>
            <person name="Wang B."/>
        </authorList>
    </citation>
    <scope>NUCLEOTIDE SEQUENCE</scope>
    <source>
        <strain evidence="1">ZJHYS-2018</strain>
    </source>
</reference>
<dbReference type="Proteomes" id="UP000805704">
    <property type="component" value="Chromosome 20"/>
</dbReference>
<proteinExistence type="predicted"/>
<evidence type="ECO:0000313" key="2">
    <source>
        <dbReference type="Proteomes" id="UP000805704"/>
    </source>
</evidence>
<evidence type="ECO:0000313" key="1">
    <source>
        <dbReference type="EMBL" id="KAG8007009.1"/>
    </source>
</evidence>
<accession>A0ACB7EYJ4</accession>
<protein>
    <submittedName>
        <fullName evidence="1">Zinc finger protein 79</fullName>
    </submittedName>
</protein>
<sequence length="450" mass="50924">MDATMFQLRSFVHQRLYTAAEEILGEVEKTITLALYEAEVSRSKEEVESLRHQLDLLRKRPDEEPSLTGSTVEHGGERDAPHGPSTPEESNFSLSAEVPGPSQTSADAENNNWSYCSGETDFKVSEIKEEREELGDDSQTQGVDCPSPEIVKSEDRPETHASYEMQPVSSDCSAAQSDAEEPREGKGEQTEVMQQKGKTLQGPSGSISKKRQAASPYGKCSAKHDKGRSFCHLCGKGFQYIGSLMKHIKTHENKVDCTVCGMTYQSTEELIAHLKGRHHKTYFCDVCGKTFANNRCLRLHERIHTGIREFMCQECDKTFYRREHLIVHVRTHSGEKPYHCDICGKAFSQSQNLTIHKRSHSGERPYHCGLCGKLFNTSSHLKTHMRYHSGEKPYPCDICGKRFRQSGQMTRHRTTHTGERPYACHVCGMRYRFAPNLKVHLQTHEKPAAE</sequence>
<gene>
    <name evidence="1" type="primary">ZNF79</name>
    <name evidence="1" type="ORF">GBF38_023113</name>
</gene>
<name>A0ACB7EYJ4_NIBAL</name>
<dbReference type="EMBL" id="CM024808">
    <property type="protein sequence ID" value="KAG8007009.1"/>
    <property type="molecule type" value="Genomic_DNA"/>
</dbReference>
<comment type="caution">
    <text evidence="1">The sequence shown here is derived from an EMBL/GenBank/DDBJ whole genome shotgun (WGS) entry which is preliminary data.</text>
</comment>
<keyword evidence="2" id="KW-1185">Reference proteome</keyword>
<organism evidence="1 2">
    <name type="scientific">Nibea albiflora</name>
    <name type="common">Yellow drum</name>
    <name type="synonym">Corvina albiflora</name>
    <dbReference type="NCBI Taxonomy" id="240163"/>
    <lineage>
        <taxon>Eukaryota</taxon>
        <taxon>Metazoa</taxon>
        <taxon>Chordata</taxon>
        <taxon>Craniata</taxon>
        <taxon>Vertebrata</taxon>
        <taxon>Euteleostomi</taxon>
        <taxon>Actinopterygii</taxon>
        <taxon>Neopterygii</taxon>
        <taxon>Teleostei</taxon>
        <taxon>Neoteleostei</taxon>
        <taxon>Acanthomorphata</taxon>
        <taxon>Eupercaria</taxon>
        <taxon>Sciaenidae</taxon>
        <taxon>Nibea</taxon>
    </lineage>
</organism>